<dbReference type="SUPFAM" id="SSF48403">
    <property type="entry name" value="Ankyrin repeat"/>
    <property type="match status" value="2"/>
</dbReference>
<accession>A0A9P0A3C6</accession>
<dbReference type="PANTHER" id="PTHR24198:SF165">
    <property type="entry name" value="ANKYRIN REPEAT-CONTAINING PROTEIN-RELATED"/>
    <property type="match status" value="1"/>
</dbReference>
<dbReference type="PROSITE" id="PS50297">
    <property type="entry name" value="ANK_REP_REGION"/>
    <property type="match status" value="5"/>
</dbReference>
<keyword evidence="6" id="KW-1185">Reference proteome</keyword>
<reference evidence="5" key="1">
    <citation type="submission" date="2021-12" db="EMBL/GenBank/DDBJ databases">
        <authorList>
            <person name="King R."/>
        </authorList>
    </citation>
    <scope>NUCLEOTIDE SEQUENCE</scope>
</reference>
<dbReference type="PRINTS" id="PR01415">
    <property type="entry name" value="ANKYRIN"/>
</dbReference>
<dbReference type="Proteomes" id="UP001152759">
    <property type="component" value="Chromosome 10"/>
</dbReference>
<organism evidence="5 6">
    <name type="scientific">Bemisia tabaci</name>
    <name type="common">Sweetpotato whitefly</name>
    <name type="synonym">Aleurodes tabaci</name>
    <dbReference type="NCBI Taxonomy" id="7038"/>
    <lineage>
        <taxon>Eukaryota</taxon>
        <taxon>Metazoa</taxon>
        <taxon>Ecdysozoa</taxon>
        <taxon>Arthropoda</taxon>
        <taxon>Hexapoda</taxon>
        <taxon>Insecta</taxon>
        <taxon>Pterygota</taxon>
        <taxon>Neoptera</taxon>
        <taxon>Paraneoptera</taxon>
        <taxon>Hemiptera</taxon>
        <taxon>Sternorrhyncha</taxon>
        <taxon>Aleyrodoidea</taxon>
        <taxon>Aleyrodidae</taxon>
        <taxon>Aleyrodinae</taxon>
        <taxon>Bemisia</taxon>
    </lineage>
</organism>
<dbReference type="Pfam" id="PF00023">
    <property type="entry name" value="Ank"/>
    <property type="match status" value="1"/>
</dbReference>
<dbReference type="PROSITE" id="PS50181">
    <property type="entry name" value="FBOX"/>
    <property type="match status" value="1"/>
</dbReference>
<dbReference type="Pfam" id="PF12796">
    <property type="entry name" value="Ank_2"/>
    <property type="match status" value="4"/>
</dbReference>
<feature type="repeat" description="ANK" evidence="3">
    <location>
        <begin position="176"/>
        <end position="208"/>
    </location>
</feature>
<protein>
    <recommendedName>
        <fullName evidence="4">F-box domain-containing protein</fullName>
    </recommendedName>
</protein>
<feature type="repeat" description="ANK" evidence="3">
    <location>
        <begin position="528"/>
        <end position="560"/>
    </location>
</feature>
<dbReference type="AlphaFoldDB" id="A0A9P0A3C6"/>
<evidence type="ECO:0000256" key="1">
    <source>
        <dbReference type="ARBA" id="ARBA00022737"/>
    </source>
</evidence>
<feature type="repeat" description="ANK" evidence="3">
    <location>
        <begin position="568"/>
        <end position="605"/>
    </location>
</feature>
<dbReference type="InterPro" id="IPR001810">
    <property type="entry name" value="F-box_dom"/>
</dbReference>
<evidence type="ECO:0000256" key="3">
    <source>
        <dbReference type="PROSITE-ProRule" id="PRU00023"/>
    </source>
</evidence>
<gene>
    <name evidence="5" type="ORF">BEMITA_LOCUS2656</name>
</gene>
<keyword evidence="2 3" id="KW-0040">ANK repeat</keyword>
<proteinExistence type="predicted"/>
<dbReference type="InterPro" id="IPR002110">
    <property type="entry name" value="Ankyrin_rpt"/>
</dbReference>
<feature type="repeat" description="ANK" evidence="3">
    <location>
        <begin position="634"/>
        <end position="666"/>
    </location>
</feature>
<name>A0A9P0A3C6_BEMTA</name>
<dbReference type="PROSITE" id="PS50088">
    <property type="entry name" value="ANK_REPEAT"/>
    <property type="match status" value="6"/>
</dbReference>
<dbReference type="Gene3D" id="1.25.40.20">
    <property type="entry name" value="Ankyrin repeat-containing domain"/>
    <property type="match status" value="4"/>
</dbReference>
<dbReference type="EMBL" id="OU963871">
    <property type="protein sequence ID" value="CAH0383187.1"/>
    <property type="molecule type" value="Genomic_DNA"/>
</dbReference>
<evidence type="ECO:0000313" key="6">
    <source>
        <dbReference type="Proteomes" id="UP001152759"/>
    </source>
</evidence>
<evidence type="ECO:0000313" key="5">
    <source>
        <dbReference type="EMBL" id="CAH0383187.1"/>
    </source>
</evidence>
<evidence type="ECO:0000256" key="2">
    <source>
        <dbReference type="ARBA" id="ARBA00023043"/>
    </source>
</evidence>
<dbReference type="SMART" id="SM00248">
    <property type="entry name" value="ANK"/>
    <property type="match status" value="12"/>
</dbReference>
<dbReference type="InterPro" id="IPR036770">
    <property type="entry name" value="Ankyrin_rpt-contain_sf"/>
</dbReference>
<feature type="repeat" description="ANK" evidence="3">
    <location>
        <begin position="668"/>
        <end position="705"/>
    </location>
</feature>
<evidence type="ECO:0000259" key="4">
    <source>
        <dbReference type="PROSITE" id="PS50181"/>
    </source>
</evidence>
<dbReference type="PANTHER" id="PTHR24198">
    <property type="entry name" value="ANKYRIN REPEAT AND PROTEIN KINASE DOMAIN-CONTAINING PROTEIN"/>
    <property type="match status" value="1"/>
</dbReference>
<keyword evidence="1" id="KW-0677">Repeat</keyword>
<sequence length="984" mass="108413">MSESDPLPILLFIVSAEEIKDTEDSYCACSESSTQSKQHYALVAVGARSVILQELRKLNIIVLEVSSLSDSFNDKILQGTDVEVLKILLAAQPRTGNWKIYTVEETKSTVSRIFTGDNNTLSIIDEAQLRSHSFLWTKHYVATMVFDVAVSANNCTLLRKLLALGIDINAVRYGPNGGTLLHAAARFGNHDAMELLLLQHSDFDPKDLVSVIVEASALGHKKVVEVLCQFGARGDMKNESGNTALHEAAKLIDCELLEILIRNSDDINVLANGQTPLVIAIVAYLVRGILCLRNALYRSGIGMSLWEPSAEVIKLFHVPVFNFHMFDPRYYVEPSTEVIKLLLEHGADPDKGAPIVSLVKLGQAEIVTLICKFGVRVNIKDESGCTASHAADRDKETPIIASSVKSGQAETVTLLCKFGARVDIEDESGCTALHAAVFWGNTELLPILMSRVNYLKDVATLSKERTSLANAVNDEHPGSIPEFVKLILKNGPDPKSGAPIISAVKMRNLEAVKRLCAFGARGDVKDESGITALHAAARLGDLDILKILISNSDDLNVLVKRTIEGSPRYQTPLSEAIENNYAGEVLNSIVKLLLDHGADPNIGGPVVRAMFSQKEEVVRLLLAFGARGDIKDYTGMTALHLAVLEGSFELLRILINNSDDLNVVDEVDGRTPLWVAVECGGCGEASTKVVKLLLEKGVDVDLGNPLCIAITRMETEVVKLLCIFGARVDLPEDFSMETFLDDHELCSTIMCHNFNFFTNFLQWLISKGDLVWYTRNTGLSQILEYNFRDVMPAVCSSYKGGIIKGHGITTDYLLRFLTKIYVFDLKTSQSVPEILQNVLRSFFGGSISPAVEGDVYGRTYSEKYDLQPLIEMCLAEVRALKDVHVGASTWTLHDVLTKNVEQLARLARADDFQKPLDLELEFPQYGRIVEYQRQRGCQKRQLLDQALTVSGRIFGDLPIEVTEKILEKLSILDLPAFEIACSSL</sequence>
<feature type="domain" description="F-box" evidence="4">
    <location>
        <begin position="951"/>
        <end position="984"/>
    </location>
</feature>
<feature type="repeat" description="ANK" evidence="3">
    <location>
        <begin position="240"/>
        <end position="272"/>
    </location>
</feature>